<keyword evidence="2" id="KW-0732">Signal</keyword>
<dbReference type="Gene3D" id="2.60.120.1560">
    <property type="match status" value="1"/>
</dbReference>
<reference evidence="4 5" key="1">
    <citation type="journal article" date="2019" name="Front. Genet.">
        <title>Whole-Genome Sequencing of the Opportunistic Yeast Pathogen Candida inconspicua Uncovers Its Hybrid Origin.</title>
        <authorList>
            <person name="Mixao V."/>
            <person name="Hansen A.P."/>
            <person name="Saus E."/>
            <person name="Boekhout T."/>
            <person name="Lass-Florl C."/>
            <person name="Gabaldon T."/>
        </authorList>
    </citation>
    <scope>NUCLEOTIDE SEQUENCE [LARGE SCALE GENOMIC DNA]</scope>
    <source>
        <strain evidence="4 5">CBS 180</strain>
    </source>
</reference>
<keyword evidence="5" id="KW-1185">Reference proteome</keyword>
<feature type="chain" id="PRO_5020367590" description="PA14 domain-containing protein" evidence="2">
    <location>
        <begin position="23"/>
        <end position="1567"/>
    </location>
</feature>
<feature type="region of interest" description="Disordered" evidence="1">
    <location>
        <begin position="1254"/>
        <end position="1285"/>
    </location>
</feature>
<dbReference type="InterPro" id="IPR018871">
    <property type="entry name" value="GLEYA_adhesin_domain"/>
</dbReference>
<gene>
    <name evidence="4" type="ORF">CANINC_001557</name>
</gene>
<feature type="domain" description="PA14" evidence="3">
    <location>
        <begin position="56"/>
        <end position="229"/>
    </location>
</feature>
<evidence type="ECO:0000313" key="4">
    <source>
        <dbReference type="EMBL" id="TID29864.1"/>
    </source>
</evidence>
<feature type="compositionally biased region" description="Low complexity" evidence="1">
    <location>
        <begin position="1267"/>
        <end position="1285"/>
    </location>
</feature>
<feature type="compositionally biased region" description="Low complexity" evidence="1">
    <location>
        <begin position="1371"/>
        <end position="1385"/>
    </location>
</feature>
<dbReference type="STRING" id="52247.A0A4T0X505"/>
<dbReference type="OrthoDB" id="3998111at2759"/>
<feature type="compositionally biased region" description="Low complexity" evidence="1">
    <location>
        <begin position="1461"/>
        <end position="1496"/>
    </location>
</feature>
<dbReference type="EMBL" id="SELW01000224">
    <property type="protein sequence ID" value="TID29864.1"/>
    <property type="molecule type" value="Genomic_DNA"/>
</dbReference>
<evidence type="ECO:0000313" key="5">
    <source>
        <dbReference type="Proteomes" id="UP000307173"/>
    </source>
</evidence>
<evidence type="ECO:0000259" key="3">
    <source>
        <dbReference type="PROSITE" id="PS51820"/>
    </source>
</evidence>
<name>A0A4T0X505_9ASCO</name>
<accession>A0A4T0X505</accession>
<feature type="signal peptide" evidence="2">
    <location>
        <begin position="1"/>
        <end position="22"/>
    </location>
</feature>
<dbReference type="PROSITE" id="PS51820">
    <property type="entry name" value="PA14"/>
    <property type="match status" value="1"/>
</dbReference>
<sequence>MRLHQSTTTIALVASLATLALADYQGKLELDNTGCSIGADDTSNGFSANFYSYPYDSNTYTDPAFYNGGAYSANGLIGSVDLINNPDFTQLNNYPTEHTSDLHGVEVPVTNFVMELFGYFKADVTGIYTFKMNKIDEAAMVWMASSGWDCCNPQMKQFGNPNEAVLFASKALGTSNVQQSYVFLEAGFYYPIKTDGNELPASSYVYQIHGDLKGSDVCSSTKVSTSYGSTTYYATTMIPHLTQMGPVYTTGDDGETTLVGVTIGADTSQDSTLTSTSFWDQSTTSATTFVTAKDSNGQFVAFNQIITYIPAYDTITSTWTNNFGAISTIPTTITDSNGKEIESSIVITFAQPLQTSYIEADQQTYETITSTQDLGWTQTTFIAIIGPSLSRTTIFGNSPQTQSITSLTEVVDEEGVKTTSRYIQVALPALQTSISFGPTPTTFTTIWTTTIDGSTQVTGVIINEKIPEITVYNEGSNDWIETSTSTGIITTDANGIEGTYNVVHIYRKLQTSFEFDDNHNAYTTTTLVDGTKTFVQVEGPEPLTYTTIQINTWQTATSYSSIEGGYIGIVLLPSFSHSAVQWNKKYTSQSTITTRFHDWEPTTHIVVDYVPSYYQSVSYWEKPYATTITSTSLYTNELGIFTSTLLQVFAPPIPTATYTWEKPYGTTFTTYGTMALEDGTHQTATHIVVELPDENPINSWTTITSFTDDCNFEATSTTTEVVTENGVETTVGYEYVTTGSSSCYYPEETLSTSTTSTSECASTTATTTVTTDVTDDEGVVSPTTYVLVVLPNTDVTCTPLATSTTSTTECASTTATTTVTTDVTDDEGVVSPTTYVLVVLPNTDVTCYPLFTFTTSASECAITTATTTVTTSVTDDVGYVSLGTYVLVISPNTDVTCTPLATSTTSTSECAITTATTTVTTDVTDDEGVVSPTTYVLVVLPNTDVTCTPLSTVTSATTITSNVLTCGAQPSTTTSTTLITGETAVTNVQYVVVEAPSSDCASGIAPTMFYVTLSSFNSACETSTISIFDMAVTISNKAVTTKGIALAVPPLSCYSAVTYVTENGCGSSTYTTLQQTTLPNGVISSVAAVVQETPAPMCFTSAEGIFTTTEAADGCEGSVYTTHIATVDSFGKYVNATLVVIETPTVPCIIPTLTTSIPATACEGSLFTTSVVTVDNQGFTITAPLVVVGVPTAACTTSTFEQSILPDHLTKVNSECKSESYTSFTTFVDEQGNFVTAGVLIELIPDATCFTATSTTSSSLPVPIVPTTRSSSASNTPASSSTASVSLTASTSSSSTEQSILPDHLTKVNSQCKSESYTSVTTFVDEQGNFVTAGVLIELLPDSTCFTTTSASTPTESSSLSSSSSTIATTSATVSDSSSSISATSHSKHTVTEHGTVTSTILCTKCSHTTYTAEFTTVTNGVTVTTTVCIEETPVPEQSLSPTEGEVQTPGQPGQPGKPGQPGQPEQKTSTPTTIVTKTSSESKVNPTGTPVATPGTPTPNVPKPDTNTNQPVKETDTASPSNGAHTSSSVVVPPQQTGVTFTYDGSANKLGSGFVTVAAFLVAFVF</sequence>
<comment type="caution">
    <text evidence="4">The sequence shown here is derived from an EMBL/GenBank/DDBJ whole genome shotgun (WGS) entry which is preliminary data.</text>
</comment>
<protein>
    <recommendedName>
        <fullName evidence="3">PA14 domain-containing protein</fullName>
    </recommendedName>
</protein>
<evidence type="ECO:0000256" key="1">
    <source>
        <dbReference type="SAM" id="MobiDB-lite"/>
    </source>
</evidence>
<feature type="region of interest" description="Disordered" evidence="1">
    <location>
        <begin position="1434"/>
        <end position="1533"/>
    </location>
</feature>
<proteinExistence type="predicted"/>
<dbReference type="Pfam" id="PF10528">
    <property type="entry name" value="GLEYA"/>
    <property type="match status" value="1"/>
</dbReference>
<organism evidence="4 5">
    <name type="scientific">Pichia inconspicua</name>
    <dbReference type="NCBI Taxonomy" id="52247"/>
    <lineage>
        <taxon>Eukaryota</taxon>
        <taxon>Fungi</taxon>
        <taxon>Dikarya</taxon>
        <taxon>Ascomycota</taxon>
        <taxon>Saccharomycotina</taxon>
        <taxon>Pichiomycetes</taxon>
        <taxon>Pichiales</taxon>
        <taxon>Pichiaceae</taxon>
        <taxon>Pichia</taxon>
    </lineage>
</organism>
<feature type="compositionally biased region" description="Polar residues" evidence="1">
    <location>
        <begin position="1506"/>
        <end position="1533"/>
    </location>
</feature>
<dbReference type="Proteomes" id="UP000307173">
    <property type="component" value="Unassembled WGS sequence"/>
</dbReference>
<feature type="region of interest" description="Disordered" evidence="1">
    <location>
        <begin position="1371"/>
        <end position="1394"/>
    </location>
</feature>
<evidence type="ECO:0000256" key="2">
    <source>
        <dbReference type="SAM" id="SignalP"/>
    </source>
</evidence>
<dbReference type="InterPro" id="IPR037524">
    <property type="entry name" value="PA14/GLEYA"/>
</dbReference>